<evidence type="ECO:0000313" key="2">
    <source>
        <dbReference type="Proteomes" id="UP000673691"/>
    </source>
</evidence>
<dbReference type="OrthoDB" id="642193at2759"/>
<comment type="caution">
    <text evidence="1">The sequence shown here is derived from an EMBL/GenBank/DDBJ whole genome shotgun (WGS) entry which is preliminary data.</text>
</comment>
<dbReference type="AlphaFoldDB" id="A0A8H7ZWF8"/>
<dbReference type="Proteomes" id="UP000673691">
    <property type="component" value="Unassembled WGS sequence"/>
</dbReference>
<reference evidence="1 2" key="1">
    <citation type="journal article" name="Sci. Rep.">
        <title>Genome-scale phylogenetic analyses confirm Olpidium as the closest living zoosporic fungus to the non-flagellated, terrestrial fungi.</title>
        <authorList>
            <person name="Chang Y."/>
            <person name="Rochon D."/>
            <person name="Sekimoto S."/>
            <person name="Wang Y."/>
            <person name="Chovatia M."/>
            <person name="Sandor L."/>
            <person name="Salamov A."/>
            <person name="Grigoriev I.V."/>
            <person name="Stajich J.E."/>
            <person name="Spatafora J.W."/>
        </authorList>
    </citation>
    <scope>NUCLEOTIDE SEQUENCE [LARGE SCALE GENOMIC DNA]</scope>
    <source>
        <strain evidence="1">S191</strain>
    </source>
</reference>
<name>A0A8H7ZWF8_9FUNG</name>
<evidence type="ECO:0000313" key="1">
    <source>
        <dbReference type="EMBL" id="KAG5460497.1"/>
    </source>
</evidence>
<gene>
    <name evidence="1" type="ORF">BJ554DRAFT_7450</name>
</gene>
<organism evidence="1 2">
    <name type="scientific">Olpidium bornovanus</name>
    <dbReference type="NCBI Taxonomy" id="278681"/>
    <lineage>
        <taxon>Eukaryota</taxon>
        <taxon>Fungi</taxon>
        <taxon>Fungi incertae sedis</taxon>
        <taxon>Olpidiomycota</taxon>
        <taxon>Olpidiomycotina</taxon>
        <taxon>Olpidiomycetes</taxon>
        <taxon>Olpidiales</taxon>
        <taxon>Olpidiaceae</taxon>
        <taxon>Olpidium</taxon>
    </lineage>
</organism>
<protein>
    <submittedName>
        <fullName evidence="1">Uncharacterized protein</fullName>
    </submittedName>
</protein>
<accession>A0A8H7ZWF8</accession>
<dbReference type="EMBL" id="JAEFCI010005144">
    <property type="protein sequence ID" value="KAG5460497.1"/>
    <property type="molecule type" value="Genomic_DNA"/>
</dbReference>
<sequence>MPDGCRSATALNVQQLRNVGLDLNFLLDQVFFSDILEAIVRYEARCMSQIGKGVNDDNFNAVDLSTEDVGAQIVEPGARMRQN</sequence>
<proteinExistence type="predicted"/>
<keyword evidence="2" id="KW-1185">Reference proteome</keyword>